<dbReference type="PROSITE" id="PS50968">
    <property type="entry name" value="BIOTINYL_LIPOYL"/>
    <property type="match status" value="2"/>
</dbReference>
<evidence type="ECO:0000256" key="4">
    <source>
        <dbReference type="ARBA" id="ARBA00022823"/>
    </source>
</evidence>
<evidence type="ECO:0000259" key="9">
    <source>
        <dbReference type="PROSITE" id="PS51826"/>
    </source>
</evidence>
<dbReference type="CDD" id="cd06849">
    <property type="entry name" value="lipoyl_domain"/>
    <property type="match status" value="2"/>
</dbReference>
<dbReference type="SUPFAM" id="SSF51230">
    <property type="entry name" value="Single hybrid motif"/>
    <property type="match status" value="2"/>
</dbReference>
<dbReference type="EMBL" id="JAKZBV010000001">
    <property type="protein sequence ID" value="MCH6470598.1"/>
    <property type="molecule type" value="Genomic_DNA"/>
</dbReference>
<feature type="domain" description="Lipoyl-binding" evidence="8">
    <location>
        <begin position="131"/>
        <end position="206"/>
    </location>
</feature>
<dbReference type="RefSeq" id="WP_241054100.1">
    <property type="nucleotide sequence ID" value="NZ_JAKZBV010000001.1"/>
</dbReference>
<dbReference type="InterPro" id="IPR050743">
    <property type="entry name" value="2-oxoacid_DH_E2_comp"/>
</dbReference>
<dbReference type="InterPro" id="IPR011053">
    <property type="entry name" value="Single_hybrid_motif"/>
</dbReference>
<feature type="region of interest" description="Disordered" evidence="7">
    <location>
        <begin position="73"/>
        <end position="128"/>
    </location>
</feature>
<dbReference type="PROSITE" id="PS00189">
    <property type="entry name" value="LIPOYL"/>
    <property type="match status" value="2"/>
</dbReference>
<protein>
    <recommendedName>
        <fullName evidence="6">Dihydrolipoamide acetyltransferase component of pyruvate dehydrogenase complex</fullName>
        <ecNumber evidence="6">2.3.1.-</ecNumber>
    </recommendedName>
</protein>
<evidence type="ECO:0000259" key="8">
    <source>
        <dbReference type="PROSITE" id="PS50968"/>
    </source>
</evidence>
<feature type="region of interest" description="Disordered" evidence="7">
    <location>
        <begin position="348"/>
        <end position="384"/>
    </location>
</feature>
<feature type="region of interest" description="Disordered" evidence="7">
    <location>
        <begin position="215"/>
        <end position="299"/>
    </location>
</feature>
<keyword evidence="11" id="KW-1185">Reference proteome</keyword>
<dbReference type="Pfam" id="PF00198">
    <property type="entry name" value="2-oxoacid_dh"/>
    <property type="match status" value="1"/>
</dbReference>
<comment type="cofactor">
    <cofactor evidence="1 6">
        <name>(R)-lipoate</name>
        <dbReference type="ChEBI" id="CHEBI:83088"/>
    </cofactor>
</comment>
<evidence type="ECO:0000256" key="6">
    <source>
        <dbReference type="RuleBase" id="RU003423"/>
    </source>
</evidence>
<evidence type="ECO:0000256" key="3">
    <source>
        <dbReference type="ARBA" id="ARBA00022679"/>
    </source>
</evidence>
<dbReference type="SUPFAM" id="SSF47005">
    <property type="entry name" value="Peripheral subunit-binding domain of 2-oxo acid dehydrogenase complex"/>
    <property type="match status" value="1"/>
</dbReference>
<feature type="domain" description="Peripheral subunit-binding (PSBD)" evidence="9">
    <location>
        <begin position="304"/>
        <end position="341"/>
    </location>
</feature>
<gene>
    <name evidence="10" type="primary">sucB</name>
    <name evidence="10" type="ORF">L0M17_11540</name>
</gene>
<accession>A0ABS9U1M0</accession>
<feature type="compositionally biased region" description="Low complexity" evidence="7">
    <location>
        <begin position="257"/>
        <end position="296"/>
    </location>
</feature>
<evidence type="ECO:0000256" key="1">
    <source>
        <dbReference type="ARBA" id="ARBA00001938"/>
    </source>
</evidence>
<dbReference type="InterPro" id="IPR014276">
    <property type="entry name" value="2-oxoglutarate_DH_E2"/>
</dbReference>
<proteinExistence type="inferred from homology"/>
<dbReference type="PANTHER" id="PTHR43178:SF5">
    <property type="entry name" value="LIPOAMIDE ACYLTRANSFERASE COMPONENT OF BRANCHED-CHAIN ALPHA-KETO ACID DEHYDROGENASE COMPLEX, MITOCHONDRIAL"/>
    <property type="match status" value="1"/>
</dbReference>
<comment type="caution">
    <text evidence="10">The sequence shown here is derived from an EMBL/GenBank/DDBJ whole genome shotgun (WGS) entry which is preliminary data.</text>
</comment>
<dbReference type="SUPFAM" id="SSF52777">
    <property type="entry name" value="CoA-dependent acyltransferases"/>
    <property type="match status" value="1"/>
</dbReference>
<evidence type="ECO:0000256" key="5">
    <source>
        <dbReference type="ARBA" id="ARBA00023315"/>
    </source>
</evidence>
<dbReference type="Gene3D" id="3.30.559.10">
    <property type="entry name" value="Chloramphenicol acetyltransferase-like domain"/>
    <property type="match status" value="1"/>
</dbReference>
<dbReference type="PROSITE" id="PS51826">
    <property type="entry name" value="PSBD"/>
    <property type="match status" value="1"/>
</dbReference>
<keyword evidence="4 6" id="KW-0450">Lipoyl</keyword>
<evidence type="ECO:0000256" key="7">
    <source>
        <dbReference type="SAM" id="MobiDB-lite"/>
    </source>
</evidence>
<evidence type="ECO:0000313" key="11">
    <source>
        <dbReference type="Proteomes" id="UP001202922"/>
    </source>
</evidence>
<dbReference type="NCBIfam" id="TIGR02927">
    <property type="entry name" value="SucB_Actino"/>
    <property type="match status" value="1"/>
</dbReference>
<sequence>MSESVNLPALGESVTEGTVTRWLKQVGDRVEVDEPLVEVSTDKVDTEIPSPIAGVLEEILVAEDETAEVGAPLARIGDGTGGGSAPAGAAPAEESAAEAAPAQQAAPAAPAQAAPAEEPAEPSVDQAAPEGHEVTLPALGESVTEGTVTRWLKSIGDAVEVDEPLLEVSTDKVDTEIPSPVAGTLQEIRVNEDETAEVGAVLAVIGSGAAAQVAPAQPAPAEESAQTAPAPESAASSAAVASAPAPAPAEDEDKALAQAAPAPAAAQQAPAAPTAPAQTAPPQAAPAQQAPAAPAASNGAEGGYVTPLVRKLANQQGVDLSTVKGTGIGGRIRKQDVVAAAEAQKAAQQTAAPAPAQPAAAPSAPSAPSAAPVSSLRGTTEKAPRIRQVIARRMRESLDTSTQLTQVHEIDMTRIAKLRDRAKANFQAQNGVKLTFLPFIAKAVAEALKQHPKLNAEYNEEKQEITYHNAEHLAIAVDTEKGLLVPVINDAGDLNLAGLASRIADVASRTRSGKIGPDELSGGTFSITNIGSVGALFDTPIINQPQVAILGTGAIVKRPWVTQNAEGDDVISIRSMMYLSLTYDHRLVDGADAGRFLQTLRARLEAGAFEADLGL</sequence>
<dbReference type="Gene3D" id="4.10.320.10">
    <property type="entry name" value="E3-binding domain"/>
    <property type="match status" value="1"/>
</dbReference>
<dbReference type="PANTHER" id="PTHR43178">
    <property type="entry name" value="DIHYDROLIPOAMIDE ACETYLTRANSFERASE COMPONENT OF PYRUVATE DEHYDROGENASE COMPLEX"/>
    <property type="match status" value="1"/>
</dbReference>
<evidence type="ECO:0000256" key="2">
    <source>
        <dbReference type="ARBA" id="ARBA00007317"/>
    </source>
</evidence>
<feature type="compositionally biased region" description="Low complexity" evidence="7">
    <location>
        <begin position="348"/>
        <end position="375"/>
    </location>
</feature>
<dbReference type="Pfam" id="PF00364">
    <property type="entry name" value="Biotin_lipoyl"/>
    <property type="match status" value="2"/>
</dbReference>
<dbReference type="InterPro" id="IPR001078">
    <property type="entry name" value="2-oxoacid_DH_actylTfrase"/>
</dbReference>
<organism evidence="10 11">
    <name type="scientific">Sinomonas terrae</name>
    <dbReference type="NCBI Taxonomy" id="2908838"/>
    <lineage>
        <taxon>Bacteria</taxon>
        <taxon>Bacillati</taxon>
        <taxon>Actinomycetota</taxon>
        <taxon>Actinomycetes</taxon>
        <taxon>Micrococcales</taxon>
        <taxon>Micrococcaceae</taxon>
        <taxon>Sinomonas</taxon>
    </lineage>
</organism>
<name>A0ABS9U1M0_9MICC</name>
<dbReference type="InterPro" id="IPR036625">
    <property type="entry name" value="E3-bd_dom_sf"/>
</dbReference>
<dbReference type="Proteomes" id="UP001202922">
    <property type="component" value="Unassembled WGS sequence"/>
</dbReference>
<dbReference type="InterPro" id="IPR003016">
    <property type="entry name" value="2-oxoA_DH_lipoyl-BS"/>
</dbReference>
<feature type="compositionally biased region" description="Low complexity" evidence="7">
    <location>
        <begin position="86"/>
        <end position="123"/>
    </location>
</feature>
<feature type="compositionally biased region" description="Low complexity" evidence="7">
    <location>
        <begin position="215"/>
        <end position="244"/>
    </location>
</feature>
<keyword evidence="3 6" id="KW-0808">Transferase</keyword>
<reference evidence="10 11" key="1">
    <citation type="submission" date="2022-03" db="EMBL/GenBank/DDBJ databases">
        <title>Sinomonas sp. isolated from a soil.</title>
        <authorList>
            <person name="Han J."/>
            <person name="Kim D.-U."/>
        </authorList>
    </citation>
    <scope>NUCLEOTIDE SEQUENCE [LARGE SCALE GENOMIC DNA]</scope>
    <source>
        <strain evidence="10 11">5-5</strain>
    </source>
</reference>
<evidence type="ECO:0000313" key="10">
    <source>
        <dbReference type="EMBL" id="MCH6470598.1"/>
    </source>
</evidence>
<dbReference type="EC" id="2.3.1.-" evidence="6"/>
<comment type="similarity">
    <text evidence="2 6">Belongs to the 2-oxoacid dehydrogenase family.</text>
</comment>
<dbReference type="InterPro" id="IPR004167">
    <property type="entry name" value="PSBD"/>
</dbReference>
<feature type="domain" description="Lipoyl-binding" evidence="8">
    <location>
        <begin position="2"/>
        <end position="77"/>
    </location>
</feature>
<dbReference type="Pfam" id="PF02817">
    <property type="entry name" value="E3_binding"/>
    <property type="match status" value="1"/>
</dbReference>
<dbReference type="InterPro" id="IPR023213">
    <property type="entry name" value="CAT-like_dom_sf"/>
</dbReference>
<keyword evidence="5 6" id="KW-0012">Acyltransferase</keyword>
<dbReference type="InterPro" id="IPR000089">
    <property type="entry name" value="Biotin_lipoyl"/>
</dbReference>
<dbReference type="Gene3D" id="2.40.50.100">
    <property type="match status" value="2"/>
</dbReference>